<dbReference type="AlphaFoldDB" id="A0A1J4N9E7"/>
<dbReference type="InterPro" id="IPR036691">
    <property type="entry name" value="Endo/exonu/phosph_ase_sf"/>
</dbReference>
<dbReference type="GO" id="GO:0003824">
    <property type="term" value="F:catalytic activity"/>
    <property type="evidence" value="ECO:0007669"/>
    <property type="project" value="InterPro"/>
</dbReference>
<dbReference type="SUPFAM" id="SSF56219">
    <property type="entry name" value="DNase I-like"/>
    <property type="match status" value="1"/>
</dbReference>
<accession>A0A1J4N9E7</accession>
<dbReference type="RefSeq" id="WP_045549788.1">
    <property type="nucleotide sequence ID" value="NZ_JZDQ02000004.1"/>
</dbReference>
<feature type="domain" description="Endonuclease/exonuclease/phosphatase" evidence="1">
    <location>
        <begin position="262"/>
        <end position="364"/>
    </location>
</feature>
<evidence type="ECO:0000313" key="3">
    <source>
        <dbReference type="Proteomes" id="UP000033772"/>
    </source>
</evidence>
<evidence type="ECO:0000313" key="2">
    <source>
        <dbReference type="EMBL" id="OIJ28110.1"/>
    </source>
</evidence>
<proteinExistence type="predicted"/>
<dbReference type="EMBL" id="JZDQ02000004">
    <property type="protein sequence ID" value="OIJ28110.1"/>
    <property type="molecule type" value="Genomic_DNA"/>
</dbReference>
<dbReference type="STRING" id="1844.UG56_003355"/>
<protein>
    <recommendedName>
        <fullName evidence="1">Endonuclease/exonuclease/phosphatase domain-containing protein</fullName>
    </recommendedName>
</protein>
<sequence length="374" mass="41502">MRLASFNVENLFARPKAMDADAADAKTRRAVLTAHARVSTLLAQPSYQGHEQEILDNLEKLGLLRSDEGEFARLRKLRGALLKRPRSGDVQLVAKGRNDWVGFVELKTVAVDEVATENTARVFAELRAEVAVVVEADDRPGLHMFSQTLLPEVGAEAYEQVMVVEGNDERGIDVGVMVGDGYRLVQIRTHIFDRDDEGVIFSRDCCEYHLEAPSGARIVVLANHFKSKGYSEKGDPQGAKRRTRQATRVAEIYRGLLEEGFEHVCVAGDLNDSPASEALQPLLSVSGLVDASEHEHWDWNHRRGTYGSGNEDEKIDYLLLSPALRAKQTGGGVFRKGVWHGPRTKDPWDLFPTLTAEQHAASDHACLYADFTDL</sequence>
<evidence type="ECO:0000259" key="1">
    <source>
        <dbReference type="Pfam" id="PF03372"/>
    </source>
</evidence>
<comment type="caution">
    <text evidence="2">The sequence shown here is derived from an EMBL/GenBank/DDBJ whole genome shotgun (WGS) entry which is preliminary data.</text>
</comment>
<keyword evidence="3" id="KW-1185">Reference proteome</keyword>
<dbReference type="Proteomes" id="UP000033772">
    <property type="component" value="Unassembled WGS sequence"/>
</dbReference>
<gene>
    <name evidence="2" type="ORF">UG56_003355</name>
</gene>
<reference evidence="2" key="1">
    <citation type="submission" date="2016-10" db="EMBL/GenBank/DDBJ databases">
        <title>Draft Genome Sequence of Nocardioides luteus Strain BAFB, an Alkane-Degrading Bacterium Isolated from JP-7 Polluted Soil.</title>
        <authorList>
            <person name="Brown L."/>
            <person name="Ruiz O.N."/>
            <person name="Gunasekera T."/>
        </authorList>
    </citation>
    <scope>NUCLEOTIDE SEQUENCE [LARGE SCALE GENOMIC DNA]</scope>
    <source>
        <strain evidence="2">BAFB</strain>
    </source>
</reference>
<dbReference type="Pfam" id="PF03372">
    <property type="entry name" value="Exo_endo_phos"/>
    <property type="match status" value="1"/>
</dbReference>
<dbReference type="InterPro" id="IPR005135">
    <property type="entry name" value="Endo/exonuclease/phosphatase"/>
</dbReference>
<dbReference type="Gene3D" id="3.60.10.10">
    <property type="entry name" value="Endonuclease/exonuclease/phosphatase"/>
    <property type="match status" value="1"/>
</dbReference>
<dbReference type="OrthoDB" id="1398885at2"/>
<dbReference type="PANTHER" id="PTHR42834">
    <property type="entry name" value="ENDONUCLEASE/EXONUCLEASE/PHOSPHATASE FAMILY PROTEIN (AFU_ORTHOLOGUE AFUA_3G09210)"/>
    <property type="match status" value="1"/>
</dbReference>
<dbReference type="PANTHER" id="PTHR42834:SF1">
    <property type="entry name" value="ENDONUCLEASE_EXONUCLEASE_PHOSPHATASE FAMILY PROTEIN (AFU_ORTHOLOGUE AFUA_3G09210)"/>
    <property type="match status" value="1"/>
</dbReference>
<organism evidence="2 3">
    <name type="scientific">Nocardioides luteus</name>
    <dbReference type="NCBI Taxonomy" id="1844"/>
    <lineage>
        <taxon>Bacteria</taxon>
        <taxon>Bacillati</taxon>
        <taxon>Actinomycetota</taxon>
        <taxon>Actinomycetes</taxon>
        <taxon>Propionibacteriales</taxon>
        <taxon>Nocardioidaceae</taxon>
        <taxon>Nocardioides</taxon>
    </lineage>
</organism>
<name>A0A1J4N9E7_9ACTN</name>